<evidence type="ECO:0000313" key="2">
    <source>
        <dbReference type="EMBL" id="SBV51188.1"/>
    </source>
</evidence>
<organism evidence="2 3">
    <name type="scientific">Xanthomonas bromi</name>
    <dbReference type="NCBI Taxonomy" id="56449"/>
    <lineage>
        <taxon>Bacteria</taxon>
        <taxon>Pseudomonadati</taxon>
        <taxon>Pseudomonadota</taxon>
        <taxon>Gammaproteobacteria</taxon>
        <taxon>Lysobacterales</taxon>
        <taxon>Lysobacteraceae</taxon>
        <taxon>Xanthomonas</taxon>
    </lineage>
</organism>
<dbReference type="InterPro" id="IPR021327">
    <property type="entry name" value="DUF2934"/>
</dbReference>
<reference evidence="1 4" key="2">
    <citation type="submission" date="2016-08" db="EMBL/GenBank/DDBJ databases">
        <title>Evolution of the type three secretion system and type three effector repertoires in Xanthomonas.</title>
        <authorList>
            <person name="Merda D."/>
            <person name="Briand M."/>
            <person name="Bosis E."/>
            <person name="Rousseau C."/>
            <person name="Portier P."/>
            <person name="Jacques M.-A."/>
            <person name="Fischer-Le Saux M."/>
        </authorList>
    </citation>
    <scope>NUCLEOTIDE SEQUENCE [LARGE SCALE GENOMIC DNA]</scope>
    <source>
        <strain evidence="1 4">CFBP1976</strain>
    </source>
</reference>
<gene>
    <name evidence="2" type="ORF">XBLMG947_1972</name>
    <name evidence="1" type="ORF">XbrCFBP1976_19640</name>
</gene>
<dbReference type="Pfam" id="PF11154">
    <property type="entry name" value="DUF2934"/>
    <property type="match status" value="1"/>
</dbReference>
<dbReference type="Proteomes" id="UP000092503">
    <property type="component" value="Unassembled WGS sequence"/>
</dbReference>
<dbReference type="EMBL" id="MDCE01000044">
    <property type="protein sequence ID" value="PPV04946.1"/>
    <property type="molecule type" value="Genomic_DNA"/>
</dbReference>
<accession>A0A1C3NLH6</accession>
<dbReference type="RefSeq" id="WP_065468186.1">
    <property type="nucleotide sequence ID" value="NZ_FLTX01000028.1"/>
</dbReference>
<keyword evidence="4" id="KW-1185">Reference proteome</keyword>
<evidence type="ECO:0000313" key="3">
    <source>
        <dbReference type="Proteomes" id="UP000092503"/>
    </source>
</evidence>
<dbReference type="AlphaFoldDB" id="A0A1C3NLH6"/>
<evidence type="ECO:0000313" key="1">
    <source>
        <dbReference type="EMBL" id="PPV04946.1"/>
    </source>
</evidence>
<dbReference type="Proteomes" id="UP000239710">
    <property type="component" value="Unassembled WGS sequence"/>
</dbReference>
<reference evidence="2 3" key="1">
    <citation type="submission" date="2016-06" db="EMBL/GenBank/DDBJ databases">
        <authorList>
            <person name="Kjaerup R.B."/>
            <person name="Dalgaard T.S."/>
            <person name="Juul-Madsen H.R."/>
        </authorList>
    </citation>
    <scope>NUCLEOTIDE SEQUENCE [LARGE SCALE GENOMIC DNA]</scope>
    <source>
        <strain evidence="2">LMG947</strain>
    </source>
</reference>
<proteinExistence type="predicted"/>
<dbReference type="EMBL" id="FLTX01000028">
    <property type="protein sequence ID" value="SBV51188.1"/>
    <property type="molecule type" value="Genomic_DNA"/>
</dbReference>
<protein>
    <submittedName>
        <fullName evidence="1">DUF2934 domain-containing protein</fullName>
    </submittedName>
</protein>
<dbReference type="OrthoDB" id="9811127at2"/>
<dbReference type="STRING" id="56449.XBLMG947_1972"/>
<name>A0A1C3NLH6_9XANT</name>
<sequence length="61" mass="6888">MNDTERQARLAQLAREIWEAEGRPDGHADRHWAMAERLVDAEERAGEQAAEYAATPIAARQ</sequence>
<evidence type="ECO:0000313" key="4">
    <source>
        <dbReference type="Proteomes" id="UP000239710"/>
    </source>
</evidence>